<feature type="compositionally biased region" description="Basic and acidic residues" evidence="1">
    <location>
        <begin position="1041"/>
        <end position="1059"/>
    </location>
</feature>
<feature type="compositionally biased region" description="Basic and acidic residues" evidence="1">
    <location>
        <begin position="1001"/>
        <end position="1013"/>
    </location>
</feature>
<feature type="compositionally biased region" description="Basic residues" evidence="1">
    <location>
        <begin position="1228"/>
        <end position="1237"/>
    </location>
</feature>
<feature type="region of interest" description="Disordered" evidence="1">
    <location>
        <begin position="854"/>
        <end position="893"/>
    </location>
</feature>
<organism evidence="3 4">
    <name type="scientific">Polyplax serrata</name>
    <name type="common">Common mouse louse</name>
    <dbReference type="NCBI Taxonomy" id="468196"/>
    <lineage>
        <taxon>Eukaryota</taxon>
        <taxon>Metazoa</taxon>
        <taxon>Ecdysozoa</taxon>
        <taxon>Arthropoda</taxon>
        <taxon>Hexapoda</taxon>
        <taxon>Insecta</taxon>
        <taxon>Pterygota</taxon>
        <taxon>Neoptera</taxon>
        <taxon>Paraneoptera</taxon>
        <taxon>Psocodea</taxon>
        <taxon>Troctomorpha</taxon>
        <taxon>Phthiraptera</taxon>
        <taxon>Anoplura</taxon>
        <taxon>Polyplacidae</taxon>
        <taxon>Polyplax</taxon>
    </lineage>
</organism>
<dbReference type="EMBL" id="JAWJWE010000002">
    <property type="protein sequence ID" value="KAK6643708.1"/>
    <property type="molecule type" value="Genomic_DNA"/>
</dbReference>
<feature type="compositionally biased region" description="Pro residues" evidence="1">
    <location>
        <begin position="222"/>
        <end position="234"/>
    </location>
</feature>
<evidence type="ECO:0000313" key="4">
    <source>
        <dbReference type="Proteomes" id="UP001372834"/>
    </source>
</evidence>
<dbReference type="Proteomes" id="UP001372834">
    <property type="component" value="Unassembled WGS sequence"/>
</dbReference>
<evidence type="ECO:0000256" key="1">
    <source>
        <dbReference type="SAM" id="MobiDB-lite"/>
    </source>
</evidence>
<feature type="compositionally biased region" description="Low complexity" evidence="1">
    <location>
        <begin position="407"/>
        <end position="425"/>
    </location>
</feature>
<proteinExistence type="predicted"/>
<feature type="compositionally biased region" description="Polar residues" evidence="1">
    <location>
        <begin position="981"/>
        <end position="1000"/>
    </location>
</feature>
<feature type="compositionally biased region" description="Low complexity" evidence="1">
    <location>
        <begin position="240"/>
        <end position="251"/>
    </location>
</feature>
<feature type="compositionally biased region" description="Polar residues" evidence="1">
    <location>
        <begin position="685"/>
        <end position="728"/>
    </location>
</feature>
<feature type="domain" description="C2H2-type" evidence="2">
    <location>
        <begin position="471"/>
        <end position="494"/>
    </location>
</feature>
<feature type="region of interest" description="Disordered" evidence="1">
    <location>
        <begin position="669"/>
        <end position="841"/>
    </location>
</feature>
<dbReference type="GO" id="GO:0006357">
    <property type="term" value="P:regulation of transcription by RNA polymerase II"/>
    <property type="evidence" value="ECO:0007669"/>
    <property type="project" value="TreeGrafter"/>
</dbReference>
<feature type="region of interest" description="Disordered" evidence="1">
    <location>
        <begin position="342"/>
        <end position="613"/>
    </location>
</feature>
<dbReference type="AlphaFoldDB" id="A0AAN8SBN1"/>
<feature type="compositionally biased region" description="Basic and acidic residues" evidence="1">
    <location>
        <begin position="861"/>
        <end position="885"/>
    </location>
</feature>
<feature type="compositionally biased region" description="Polar residues" evidence="1">
    <location>
        <begin position="542"/>
        <end position="554"/>
    </location>
</feature>
<feature type="compositionally biased region" description="Basic and acidic residues" evidence="1">
    <location>
        <begin position="814"/>
        <end position="827"/>
    </location>
</feature>
<evidence type="ECO:0000259" key="2">
    <source>
        <dbReference type="PROSITE" id="PS00028"/>
    </source>
</evidence>
<feature type="compositionally biased region" description="Basic and acidic residues" evidence="1">
    <location>
        <begin position="529"/>
        <end position="541"/>
    </location>
</feature>
<feature type="region of interest" description="Disordered" evidence="1">
    <location>
        <begin position="919"/>
        <end position="1091"/>
    </location>
</feature>
<protein>
    <recommendedName>
        <fullName evidence="2">C2H2-type domain-containing protein</fullName>
    </recommendedName>
</protein>
<reference evidence="3 4" key="1">
    <citation type="submission" date="2023-10" db="EMBL/GenBank/DDBJ databases">
        <title>Genomes of two closely related lineages of the louse Polyplax serrata with different host specificities.</title>
        <authorList>
            <person name="Martinu J."/>
            <person name="Tarabai H."/>
            <person name="Stefka J."/>
            <person name="Hypsa V."/>
        </authorList>
    </citation>
    <scope>NUCLEOTIDE SEQUENCE [LARGE SCALE GENOMIC DNA]</scope>
    <source>
        <strain evidence="3">HR10_N</strain>
    </source>
</reference>
<dbReference type="PANTHER" id="PTHR21564:SF5">
    <property type="entry name" value="SCRIBBLER, ISOFORM J"/>
    <property type="match status" value="1"/>
</dbReference>
<feature type="compositionally biased region" description="Basic and acidic residues" evidence="1">
    <location>
        <begin position="956"/>
        <end position="980"/>
    </location>
</feature>
<feature type="compositionally biased region" description="Basic and acidic residues" evidence="1">
    <location>
        <begin position="8"/>
        <end position="20"/>
    </location>
</feature>
<feature type="compositionally biased region" description="Polar residues" evidence="1">
    <location>
        <begin position="153"/>
        <end position="172"/>
    </location>
</feature>
<feature type="compositionally biased region" description="Basic and acidic residues" evidence="1">
    <location>
        <begin position="433"/>
        <end position="443"/>
    </location>
</feature>
<feature type="compositionally biased region" description="Basic and acidic residues" evidence="1">
    <location>
        <begin position="922"/>
        <end position="934"/>
    </location>
</feature>
<feature type="compositionally biased region" description="Low complexity" evidence="1">
    <location>
        <begin position="1196"/>
        <end position="1206"/>
    </location>
</feature>
<dbReference type="GO" id="GO:0005634">
    <property type="term" value="C:nucleus"/>
    <property type="evidence" value="ECO:0007669"/>
    <property type="project" value="TreeGrafter"/>
</dbReference>
<dbReference type="InterPro" id="IPR013087">
    <property type="entry name" value="Znf_C2H2_type"/>
</dbReference>
<feature type="compositionally biased region" description="Polar residues" evidence="1">
    <location>
        <begin position="378"/>
        <end position="390"/>
    </location>
</feature>
<feature type="compositionally biased region" description="Polar residues" evidence="1">
    <location>
        <begin position="597"/>
        <end position="608"/>
    </location>
</feature>
<feature type="compositionally biased region" description="Pro residues" evidence="1">
    <location>
        <begin position="1182"/>
        <end position="1195"/>
    </location>
</feature>
<feature type="compositionally biased region" description="Polar residues" evidence="1">
    <location>
        <begin position="570"/>
        <end position="581"/>
    </location>
</feature>
<accession>A0AAN8SBN1</accession>
<feature type="compositionally biased region" description="Basic residues" evidence="1">
    <location>
        <begin position="478"/>
        <end position="492"/>
    </location>
</feature>
<feature type="compositionally biased region" description="Low complexity" evidence="1">
    <location>
        <begin position="444"/>
        <end position="459"/>
    </location>
</feature>
<dbReference type="InterPro" id="IPR040010">
    <property type="entry name" value="ZN608/ZN609"/>
</dbReference>
<sequence>MAASMRDSAVDGGHRAKVADPRTAAATNFEYDDNEWDIGIGDLIIDLDADIEKTNEKAGGPAGGQMAQAAGKTKMAVEHSATVQDKGLKMKIKRTKPGTKTSEAKHEIVKPGEQNGAESGSEKAKNNQSAAVTKRLSGGHRKDKAREKHSGEKTPTQKTPSVAALSETSMNSAGVNGVARGGTVAAGSTGAAAPQTAQQPRPVFPASHGPGPPTPGSAVPSTPGPPVPAPTPKLEPPRLTAATPGPGAASGSEERSISVSPPPPKRIKTATSDSKELVDVCVGTSVGTITEPDCLGPCEPGTSVTLEGIVWHETEGGVLVVNVTWRGKTYVGTLLDCTRHDWAPPRFCDSPTSDLDARTPKGRGKRGRTSSSTNSSGDLSNFTETRSSVHSKLRNGSAKGGRGGRGNTPASSSSGTNSTGSNSPTPFVPPKQEIGKKSKERDTTPTPTNKKNKTPLSAPSSPPASPVLLECPEPNCSKKYKHINGLKYHQSHAHGSADDDDTKDVTSFSENEESNTEAPSPSATPVKSPPEKTETPRKEELSQSAPVLSPSVNPCCQVLQDPLALVKPSNPESPTPSQSVSLAPGPLTPQPSDLPAISTSPNGESGSDGSKAAAKPGVLRFVSPNEEFSVGVFSGNKSMVSSSVIPVAGSAGSNTSSVVSTLRTSTATAAPGVGQVPLGAPITVPNPQVHSNTSTSSHMQPPIQGITQNQSAHSQQPSQPLTQGSVPQQLPIKLPQFKLKPTASLMPEDKTKEKEKSSKLPPGYKKKHRKSPAGSPHPPSDPTFGIDSSSREDLQSPAYSDISDDAAPVLESEVGDKGKGTGEKKGEPNGAGSPHGIPTYGIYGSFYGQPPYLVPSVAPDCKPKETSEKSDVKPGEKELKKESGRGDYSQKVIPHPSHYYPYGYVPSYPSGFMDPNYPVIVPEDKNKESGKGDKSPGPAEIKLGASPIQVPNPTKVKAEPGLKEGKHQNENHQIIKESIEMKTQMNSYMYSRQPPTSQTQDDLKRYLYQRGREQTGQVGPEQQKQSSSATPKLPPPNPSPKLKEKVQEEKKDEKVKQEGQKPTMETQGPPPPPTSQYYIHPSYMQGPHYGALPFDPNHPVYRNINPMLVPGPYAANPYLGIPRYHAPEDLSRSPSGTTKALDLLQHHANQYYSSHKIHELQERALKSPTPTKSAPSRESPSGIPPSRPPSGPSQAPPTSTSSTMSGPSPPVKSLAAEGKDSRSPPPQRHVHTHHHTHVGLTYPILTGQYPAPYGAAVLASQQAAAVAASVMNPYPPK</sequence>
<feature type="region of interest" description="Disordered" evidence="1">
    <location>
        <begin position="1"/>
        <end position="21"/>
    </location>
</feature>
<feature type="compositionally biased region" description="Basic and acidic residues" evidence="1">
    <location>
        <begin position="747"/>
        <end position="758"/>
    </location>
</feature>
<feature type="compositionally biased region" description="Polar residues" evidence="1">
    <location>
        <begin position="1014"/>
        <end position="1030"/>
    </location>
</feature>
<dbReference type="PANTHER" id="PTHR21564">
    <property type="entry name" value="BRAKELESS PROTEIN"/>
    <property type="match status" value="1"/>
</dbReference>
<gene>
    <name evidence="3" type="ORF">RUM43_005218</name>
</gene>
<comment type="caution">
    <text evidence="3">The sequence shown here is derived from an EMBL/GenBank/DDBJ whole genome shotgun (WGS) entry which is preliminary data.</text>
</comment>
<dbReference type="PROSITE" id="PS00028">
    <property type="entry name" value="ZINC_FINGER_C2H2_1"/>
    <property type="match status" value="1"/>
</dbReference>
<name>A0AAN8SBN1_POLSC</name>
<feature type="region of interest" description="Disordered" evidence="1">
    <location>
        <begin position="1165"/>
        <end position="1237"/>
    </location>
</feature>
<feature type="region of interest" description="Disordered" evidence="1">
    <location>
        <begin position="92"/>
        <end position="274"/>
    </location>
</feature>
<evidence type="ECO:0000313" key="3">
    <source>
        <dbReference type="EMBL" id="KAK6643708.1"/>
    </source>
</evidence>
<feature type="compositionally biased region" description="Low complexity" evidence="1">
    <location>
        <begin position="173"/>
        <end position="201"/>
    </location>
</feature>